<evidence type="ECO:0000313" key="1">
    <source>
        <dbReference type="EMBL" id="AZV40985.1"/>
    </source>
</evidence>
<dbReference type="Proteomes" id="UP000283095">
    <property type="component" value="Chromosome"/>
</dbReference>
<reference evidence="1 2" key="1">
    <citation type="submission" date="2018-01" db="EMBL/GenBank/DDBJ databases">
        <title>Bacillus asahii Genome sequencing and assembly.</title>
        <authorList>
            <person name="Jiang H."/>
            <person name="Feng Y."/>
            <person name="Zhao F."/>
            <person name="Lin X."/>
        </authorList>
    </citation>
    <scope>NUCLEOTIDE SEQUENCE [LARGE SCALE GENOMIC DNA]</scope>
    <source>
        <strain evidence="1 2">OM18</strain>
    </source>
</reference>
<dbReference type="OrthoDB" id="2902550at2"/>
<organism evidence="1 2">
    <name type="scientific">Peribacillus asahii</name>
    <dbReference type="NCBI Taxonomy" id="228899"/>
    <lineage>
        <taxon>Bacteria</taxon>
        <taxon>Bacillati</taxon>
        <taxon>Bacillota</taxon>
        <taxon>Bacilli</taxon>
        <taxon>Bacillales</taxon>
        <taxon>Bacillaceae</taxon>
        <taxon>Peribacillus</taxon>
    </lineage>
</organism>
<protein>
    <submittedName>
        <fullName evidence="1">Uncharacterized protein</fullName>
    </submittedName>
</protein>
<dbReference type="EMBL" id="CP026095">
    <property type="protein sequence ID" value="AZV40985.1"/>
    <property type="molecule type" value="Genomic_DNA"/>
</dbReference>
<dbReference type="AlphaFoldDB" id="A0A3Q9RJI5"/>
<dbReference type="RefSeq" id="WP_127758757.1">
    <property type="nucleotide sequence ID" value="NZ_CP026095.1"/>
</dbReference>
<dbReference type="InterPro" id="IPR012347">
    <property type="entry name" value="Ferritin-like"/>
</dbReference>
<dbReference type="KEGG" id="pasa:BAOM_0297"/>
<dbReference type="InterPro" id="IPR012452">
    <property type="entry name" value="DUF1657"/>
</dbReference>
<gene>
    <name evidence="1" type="ORF">BAOM_0297</name>
</gene>
<sequence length="68" mass="7740">MTVINQVQQTLSGLKGIQASFETFALQTDNQQAKQLYQQAAQQTQSIVDSLSPRVQQIQEEEPQYKQQ</sequence>
<accession>A0A3Q9RJI5</accession>
<proteinExistence type="predicted"/>
<dbReference type="Pfam" id="PF07870">
    <property type="entry name" value="DUF1657"/>
    <property type="match status" value="1"/>
</dbReference>
<evidence type="ECO:0000313" key="2">
    <source>
        <dbReference type="Proteomes" id="UP000283095"/>
    </source>
</evidence>
<name>A0A3Q9RJI5_9BACI</name>
<dbReference type="Gene3D" id="1.20.1260.10">
    <property type="match status" value="1"/>
</dbReference>